<protein>
    <submittedName>
        <fullName evidence="1">Uncharacterized protein</fullName>
    </submittedName>
</protein>
<comment type="caution">
    <text evidence="1">The sequence shown here is derived from an EMBL/GenBank/DDBJ whole genome shotgun (WGS) entry which is preliminary data.</text>
</comment>
<dbReference type="EMBL" id="CSBK01003675">
    <property type="protein sequence ID" value="CPB13552.1"/>
    <property type="molecule type" value="Genomic_DNA"/>
</dbReference>
<reference evidence="2" key="1">
    <citation type="submission" date="2015-03" db="EMBL/GenBank/DDBJ databases">
        <authorList>
            <consortium name="Pathogen Informatics"/>
        </authorList>
    </citation>
    <scope>NUCLEOTIDE SEQUENCE [LARGE SCALE GENOMIC DNA]</scope>
    <source>
        <strain evidence="2">N09902308</strain>
    </source>
</reference>
<sequence>MPPSQRWFTYGMPTRVASAATDSCACFFVPTKSTDPP</sequence>
<evidence type="ECO:0000313" key="2">
    <source>
        <dbReference type="Proteomes" id="UP000039021"/>
    </source>
</evidence>
<organism evidence="1 2">
    <name type="scientific">Mycobacterium tuberculosis</name>
    <dbReference type="NCBI Taxonomy" id="1773"/>
    <lineage>
        <taxon>Bacteria</taxon>
        <taxon>Bacillati</taxon>
        <taxon>Actinomycetota</taxon>
        <taxon>Actinomycetes</taxon>
        <taxon>Mycobacteriales</taxon>
        <taxon>Mycobacteriaceae</taxon>
        <taxon>Mycobacterium</taxon>
        <taxon>Mycobacterium tuberculosis complex</taxon>
    </lineage>
</organism>
<name>A0A916LG40_MYCTX</name>
<gene>
    <name evidence="1" type="ORF">ERS007739_05077</name>
</gene>
<proteinExistence type="predicted"/>
<accession>A0A916LG40</accession>
<dbReference type="Proteomes" id="UP000039021">
    <property type="component" value="Unassembled WGS sequence"/>
</dbReference>
<dbReference type="AlphaFoldDB" id="A0A916LG40"/>
<evidence type="ECO:0000313" key="1">
    <source>
        <dbReference type="EMBL" id="CPB13552.1"/>
    </source>
</evidence>